<dbReference type="RefSeq" id="WP_105040040.1">
    <property type="nucleotide sequence ID" value="NZ_PPSL01000004.1"/>
</dbReference>
<dbReference type="SUPFAM" id="SSF53756">
    <property type="entry name" value="UDP-Glycosyltransferase/glycogen phosphorylase"/>
    <property type="match status" value="1"/>
</dbReference>
<evidence type="ECO:0000313" key="2">
    <source>
        <dbReference type="Proteomes" id="UP000239872"/>
    </source>
</evidence>
<dbReference type="OrthoDB" id="9807209at2"/>
<sequence length="395" mass="45030">MKILFLANRVPYPPYRGDKLKIYNLAKRLKDRHELYLLTFAQNEEDLQYKEELEKIFTEVHFIYLPKWKSAVQCLSGAWSSKPLQVLYFQSSEMQTALDALLQRVHFDAIHVQHLRMSPYLANRKDLARILDLPDAFSLYWERRKTVKRGLLTTIFENIEQKRVLGYEPILKEYDMSLVCSQEDLEYMVKTHHTGNMRLLPNGVDMSTFKAGNHDYCPNDTILFTGNMDYAPNVDAVVYFTETILPAIRKEMPHVRFIIAGQRPVPKVQELANDHVEVTGFIKDLAAVYNTASVVVAPLRFGAGTQNKVLEAMAMGIPVVCSNIGFGGLGIQSGEGAFMQTDPAKFAQSVIDLLSSEQLRRQTGEAGMQVIKTKFDWDVVALTLEKYLEEVATKH</sequence>
<evidence type="ECO:0008006" key="3">
    <source>
        <dbReference type="Google" id="ProtNLM"/>
    </source>
</evidence>
<dbReference type="PANTHER" id="PTHR12526">
    <property type="entry name" value="GLYCOSYLTRANSFERASE"/>
    <property type="match status" value="1"/>
</dbReference>
<organism evidence="1 2">
    <name type="scientific">Flavipsychrobacter stenotrophus</name>
    <dbReference type="NCBI Taxonomy" id="2077091"/>
    <lineage>
        <taxon>Bacteria</taxon>
        <taxon>Pseudomonadati</taxon>
        <taxon>Bacteroidota</taxon>
        <taxon>Chitinophagia</taxon>
        <taxon>Chitinophagales</taxon>
        <taxon>Chitinophagaceae</taxon>
        <taxon>Flavipsychrobacter</taxon>
    </lineage>
</organism>
<evidence type="ECO:0000313" key="1">
    <source>
        <dbReference type="EMBL" id="PQJ10031.1"/>
    </source>
</evidence>
<dbReference type="Pfam" id="PF13692">
    <property type="entry name" value="Glyco_trans_1_4"/>
    <property type="match status" value="1"/>
</dbReference>
<dbReference type="AlphaFoldDB" id="A0A2S7STT4"/>
<dbReference type="Proteomes" id="UP000239872">
    <property type="component" value="Unassembled WGS sequence"/>
</dbReference>
<accession>A0A2S7STT4</accession>
<comment type="caution">
    <text evidence="1">The sequence shown here is derived from an EMBL/GenBank/DDBJ whole genome shotgun (WGS) entry which is preliminary data.</text>
</comment>
<dbReference type="EMBL" id="PPSL01000004">
    <property type="protein sequence ID" value="PQJ10031.1"/>
    <property type="molecule type" value="Genomic_DNA"/>
</dbReference>
<dbReference type="PANTHER" id="PTHR12526:SF600">
    <property type="entry name" value="GLYCOSYL TRANSFERASE GROUP 1"/>
    <property type="match status" value="1"/>
</dbReference>
<name>A0A2S7STT4_9BACT</name>
<dbReference type="CDD" id="cd03801">
    <property type="entry name" value="GT4_PimA-like"/>
    <property type="match status" value="1"/>
</dbReference>
<dbReference type="Gene3D" id="3.40.50.2000">
    <property type="entry name" value="Glycogen Phosphorylase B"/>
    <property type="match status" value="2"/>
</dbReference>
<dbReference type="GO" id="GO:0016757">
    <property type="term" value="F:glycosyltransferase activity"/>
    <property type="evidence" value="ECO:0007669"/>
    <property type="project" value="TreeGrafter"/>
</dbReference>
<keyword evidence="2" id="KW-1185">Reference proteome</keyword>
<reference evidence="1 2" key="1">
    <citation type="submission" date="2018-01" db="EMBL/GenBank/DDBJ databases">
        <title>A novel member of the phylum Bacteroidetes isolated from glacier ice.</title>
        <authorList>
            <person name="Liu Q."/>
            <person name="Xin Y.-H."/>
        </authorList>
    </citation>
    <scope>NUCLEOTIDE SEQUENCE [LARGE SCALE GENOMIC DNA]</scope>
    <source>
        <strain evidence="1 2">RB1R16</strain>
    </source>
</reference>
<protein>
    <recommendedName>
        <fullName evidence="3">Glycosyltransferase subfamily 4-like N-terminal domain-containing protein</fullName>
    </recommendedName>
</protein>
<gene>
    <name evidence="1" type="ORF">CJD36_015135</name>
</gene>
<proteinExistence type="predicted"/>